<dbReference type="Gene3D" id="3.40.30.10">
    <property type="entry name" value="Glutaredoxin"/>
    <property type="match status" value="1"/>
</dbReference>
<dbReference type="RefSeq" id="WP_129985480.1">
    <property type="nucleotide sequence ID" value="NZ_SDPU01000010.1"/>
</dbReference>
<protein>
    <submittedName>
        <fullName evidence="9">TlpA family protein disulfide reductase</fullName>
    </submittedName>
</protein>
<dbReference type="InterPro" id="IPR013766">
    <property type="entry name" value="Thioredoxin_domain"/>
</dbReference>
<dbReference type="PANTHER" id="PTHR42852:SF6">
    <property type="entry name" value="THIOL:DISULFIDE INTERCHANGE PROTEIN DSBE"/>
    <property type="match status" value="1"/>
</dbReference>
<dbReference type="EMBL" id="SDPU01000010">
    <property type="protein sequence ID" value="RYU14596.1"/>
    <property type="molecule type" value="Genomic_DNA"/>
</dbReference>
<keyword evidence="6" id="KW-0676">Redox-active center</keyword>
<dbReference type="OrthoDB" id="9796554at2"/>
<keyword evidence="4" id="KW-0812">Transmembrane</keyword>
<dbReference type="PANTHER" id="PTHR42852">
    <property type="entry name" value="THIOL:DISULFIDE INTERCHANGE PROTEIN DSBE"/>
    <property type="match status" value="1"/>
</dbReference>
<dbReference type="PROSITE" id="PS51352">
    <property type="entry name" value="THIOREDOXIN_2"/>
    <property type="match status" value="1"/>
</dbReference>
<reference evidence="9 10" key="1">
    <citation type="submission" date="2019-01" db="EMBL/GenBank/DDBJ databases">
        <title>Nocardioides guangzhouensis sp. nov., an actinobacterium isolated from soil.</title>
        <authorList>
            <person name="Fu Y."/>
            <person name="Cai Y."/>
            <person name="Lin Z."/>
            <person name="Chen P."/>
        </authorList>
    </citation>
    <scope>NUCLEOTIDE SEQUENCE [LARGE SCALE GENOMIC DNA]</scope>
    <source>
        <strain evidence="9 10">NBRC 105384</strain>
    </source>
</reference>
<evidence type="ECO:0000259" key="8">
    <source>
        <dbReference type="PROSITE" id="PS51352"/>
    </source>
</evidence>
<proteinExistence type="predicted"/>
<dbReference type="GO" id="GO:0030313">
    <property type="term" value="C:cell envelope"/>
    <property type="evidence" value="ECO:0007669"/>
    <property type="project" value="UniProtKB-SubCell"/>
</dbReference>
<feature type="signal peptide" evidence="7">
    <location>
        <begin position="1"/>
        <end position="27"/>
    </location>
</feature>
<dbReference type="PROSITE" id="PS51257">
    <property type="entry name" value="PROKAR_LIPOPROTEIN"/>
    <property type="match status" value="1"/>
</dbReference>
<dbReference type="CDD" id="cd02966">
    <property type="entry name" value="TlpA_like_family"/>
    <property type="match status" value="1"/>
</dbReference>
<keyword evidence="10" id="KW-1185">Reference proteome</keyword>
<dbReference type="Proteomes" id="UP000291189">
    <property type="component" value="Unassembled WGS sequence"/>
</dbReference>
<comment type="caution">
    <text evidence="9">The sequence shown here is derived from an EMBL/GenBank/DDBJ whole genome shotgun (WGS) entry which is preliminary data.</text>
</comment>
<keyword evidence="5" id="KW-1015">Disulfide bond</keyword>
<dbReference type="Pfam" id="PF08139">
    <property type="entry name" value="LPAM_1"/>
    <property type="match status" value="1"/>
</dbReference>
<dbReference type="InterPro" id="IPR017937">
    <property type="entry name" value="Thioredoxin_CS"/>
</dbReference>
<evidence type="ECO:0000256" key="1">
    <source>
        <dbReference type="ARBA" id="ARBA00004196"/>
    </source>
</evidence>
<evidence type="ECO:0000256" key="6">
    <source>
        <dbReference type="ARBA" id="ARBA00023284"/>
    </source>
</evidence>
<dbReference type="InterPro" id="IPR050553">
    <property type="entry name" value="Thioredoxin_ResA/DsbE_sf"/>
</dbReference>
<dbReference type="GO" id="GO:0016209">
    <property type="term" value="F:antioxidant activity"/>
    <property type="evidence" value="ECO:0007669"/>
    <property type="project" value="InterPro"/>
</dbReference>
<dbReference type="InterPro" id="IPR036249">
    <property type="entry name" value="Thioredoxin-like_sf"/>
</dbReference>
<evidence type="ECO:0000256" key="5">
    <source>
        <dbReference type="ARBA" id="ARBA00023157"/>
    </source>
</evidence>
<keyword evidence="3" id="KW-0201">Cytochrome c-type biogenesis</keyword>
<evidence type="ECO:0000256" key="2">
    <source>
        <dbReference type="ARBA" id="ARBA00022729"/>
    </source>
</evidence>
<name>A0A4V1Z2J2_9ACTN</name>
<feature type="chain" id="PRO_5020753879" evidence="7">
    <location>
        <begin position="28"/>
        <end position="210"/>
    </location>
</feature>
<dbReference type="InterPro" id="IPR000866">
    <property type="entry name" value="AhpC/TSA"/>
</dbReference>
<dbReference type="PROSITE" id="PS00194">
    <property type="entry name" value="THIOREDOXIN_1"/>
    <property type="match status" value="1"/>
</dbReference>
<gene>
    <name evidence="9" type="ORF">ETU37_03530</name>
</gene>
<dbReference type="InterPro" id="IPR012640">
    <property type="entry name" value="Membr_lipoprot_lipid_attach_CS"/>
</dbReference>
<feature type="domain" description="Thioredoxin" evidence="8">
    <location>
        <begin position="64"/>
        <end position="207"/>
    </location>
</feature>
<keyword evidence="2 7" id="KW-0732">Signal</keyword>
<evidence type="ECO:0000256" key="7">
    <source>
        <dbReference type="SAM" id="SignalP"/>
    </source>
</evidence>
<evidence type="ECO:0000313" key="10">
    <source>
        <dbReference type="Proteomes" id="UP000291189"/>
    </source>
</evidence>
<organism evidence="9 10">
    <name type="scientific">Nocardioides iriomotensis</name>
    <dbReference type="NCBI Taxonomy" id="715784"/>
    <lineage>
        <taxon>Bacteria</taxon>
        <taxon>Bacillati</taxon>
        <taxon>Actinomycetota</taxon>
        <taxon>Actinomycetes</taxon>
        <taxon>Propionibacteriales</taxon>
        <taxon>Nocardioidaceae</taxon>
        <taxon>Nocardioides</taxon>
    </lineage>
</organism>
<evidence type="ECO:0000256" key="3">
    <source>
        <dbReference type="ARBA" id="ARBA00022748"/>
    </source>
</evidence>
<accession>A0A4V1Z2J2</accession>
<dbReference type="Pfam" id="PF00578">
    <property type="entry name" value="AhpC-TSA"/>
    <property type="match status" value="1"/>
</dbReference>
<dbReference type="AlphaFoldDB" id="A0A4V1Z2J2"/>
<evidence type="ECO:0000256" key="4">
    <source>
        <dbReference type="ARBA" id="ARBA00022968"/>
    </source>
</evidence>
<comment type="subcellular location">
    <subcellularLocation>
        <location evidence="1">Cell envelope</location>
    </subcellularLocation>
</comment>
<dbReference type="SUPFAM" id="SSF52833">
    <property type="entry name" value="Thioredoxin-like"/>
    <property type="match status" value="1"/>
</dbReference>
<evidence type="ECO:0000313" key="9">
    <source>
        <dbReference type="EMBL" id="RYU14596.1"/>
    </source>
</evidence>
<keyword evidence="4" id="KW-0735">Signal-anchor</keyword>
<dbReference type="GO" id="GO:0017004">
    <property type="term" value="P:cytochrome complex assembly"/>
    <property type="evidence" value="ECO:0007669"/>
    <property type="project" value="UniProtKB-KW"/>
</dbReference>
<dbReference type="GO" id="GO:0016491">
    <property type="term" value="F:oxidoreductase activity"/>
    <property type="evidence" value="ECO:0007669"/>
    <property type="project" value="InterPro"/>
</dbReference>
<sequence>MRRPLVALGALALVAGCSIGTPPGDDAAGDGQTVPTTQSNVDVDTPELREAKAAAGIADCAPGDATDGGLPDLTLPCLGGGPDVRLRSLKGPMVVNLFAQWCEPCRDELPYYQRLHEEAGDKLRVVGIDYLDTQPDGAIELAAQTGVTYPLLADPGGALRQDFRVRGLPGVVFVDADGEVTNPGGRPTFTVIRSYSQLTDLVREHLGMAL</sequence>